<feature type="signal peptide" evidence="2">
    <location>
        <begin position="1"/>
        <end position="35"/>
    </location>
</feature>
<keyword evidence="2" id="KW-0732">Signal</keyword>
<accession>A0A8T0GSQ1</accession>
<reference evidence="4" key="1">
    <citation type="submission" date="2020-06" db="EMBL/GenBank/DDBJ databases">
        <title>WGS assembly of Ceratodon purpureus strain R40.</title>
        <authorList>
            <person name="Carey S.B."/>
            <person name="Jenkins J."/>
            <person name="Shu S."/>
            <person name="Lovell J.T."/>
            <person name="Sreedasyam A."/>
            <person name="Maumus F."/>
            <person name="Tiley G.P."/>
            <person name="Fernandez-Pozo N."/>
            <person name="Barry K."/>
            <person name="Chen C."/>
            <person name="Wang M."/>
            <person name="Lipzen A."/>
            <person name="Daum C."/>
            <person name="Saski C.A."/>
            <person name="Payton A.C."/>
            <person name="Mcbreen J.C."/>
            <person name="Conrad R.E."/>
            <person name="Kollar L.M."/>
            <person name="Olsson S."/>
            <person name="Huttunen S."/>
            <person name="Landis J.B."/>
            <person name="Wickett N.J."/>
            <person name="Johnson M.G."/>
            <person name="Rensing S.A."/>
            <person name="Grimwood J."/>
            <person name="Schmutz J."/>
            <person name="Mcdaniel S.F."/>
        </authorList>
    </citation>
    <scope>NUCLEOTIDE SEQUENCE</scope>
    <source>
        <strain evidence="4">R40</strain>
    </source>
</reference>
<sequence length="295" mass="30205">MAVMKLIPSKRKAHPCFTYMVCLSLLFSQLALARASPSIKAVGAAVPVVAPAAAPVVAPAAATAVPAPAPKILTLHEKVVGSLRAAGHYGAIAGLLDSFPDNLIKTGMTLFAPNDNAFSNVQMNSTKYLQTLLSYHASTQVYSYQALLNLPVGTKVPTSAAGVVIVVTSATKGAYKLDDSTIVDPDVFTDQTISVHGIDSVLNTAKYNKGTVAPEAAPAPTIIALPPTINPGPPAPPGSDAGTPGAPGADGTNGPSLSPTSSETTPDPNAASCLRGFSSAGMVFWVFFQLVWLAL</sequence>
<dbReference type="Pfam" id="PF02469">
    <property type="entry name" value="Fasciclin"/>
    <property type="match status" value="1"/>
</dbReference>
<dbReference type="InterPro" id="IPR052806">
    <property type="entry name" value="Fasciclin-like_AGP"/>
</dbReference>
<evidence type="ECO:0000313" key="5">
    <source>
        <dbReference type="Proteomes" id="UP000822688"/>
    </source>
</evidence>
<keyword evidence="5" id="KW-1185">Reference proteome</keyword>
<feature type="compositionally biased region" description="Pro residues" evidence="1">
    <location>
        <begin position="228"/>
        <end position="237"/>
    </location>
</feature>
<protein>
    <recommendedName>
        <fullName evidence="3">FAS1 domain-containing protein</fullName>
    </recommendedName>
</protein>
<dbReference type="PROSITE" id="PS50213">
    <property type="entry name" value="FAS1"/>
    <property type="match status" value="1"/>
</dbReference>
<dbReference type="PANTHER" id="PTHR33985:SF29">
    <property type="entry name" value="FAS1 DOMAIN-CONTAINING PROTEIN"/>
    <property type="match status" value="1"/>
</dbReference>
<feature type="region of interest" description="Disordered" evidence="1">
    <location>
        <begin position="224"/>
        <end position="269"/>
    </location>
</feature>
<evidence type="ECO:0000256" key="1">
    <source>
        <dbReference type="SAM" id="MobiDB-lite"/>
    </source>
</evidence>
<evidence type="ECO:0000259" key="3">
    <source>
        <dbReference type="PROSITE" id="PS50213"/>
    </source>
</evidence>
<evidence type="ECO:0000256" key="2">
    <source>
        <dbReference type="SAM" id="SignalP"/>
    </source>
</evidence>
<dbReference type="Gene3D" id="2.30.180.10">
    <property type="entry name" value="FAS1 domain"/>
    <property type="match status" value="1"/>
</dbReference>
<gene>
    <name evidence="4" type="ORF">KC19_9G166000</name>
</gene>
<feature type="domain" description="FAS1" evidence="3">
    <location>
        <begin position="76"/>
        <end position="202"/>
    </location>
</feature>
<dbReference type="EMBL" id="CM026430">
    <property type="protein sequence ID" value="KAG0562701.1"/>
    <property type="molecule type" value="Genomic_DNA"/>
</dbReference>
<dbReference type="FunFam" id="2.30.180.10:FF:000046">
    <property type="entry name" value="Fasciclin-like arabinogalactan family protein"/>
    <property type="match status" value="1"/>
</dbReference>
<dbReference type="Proteomes" id="UP000822688">
    <property type="component" value="Chromosome 9"/>
</dbReference>
<organism evidence="4 5">
    <name type="scientific">Ceratodon purpureus</name>
    <name type="common">Fire moss</name>
    <name type="synonym">Dicranum purpureum</name>
    <dbReference type="NCBI Taxonomy" id="3225"/>
    <lineage>
        <taxon>Eukaryota</taxon>
        <taxon>Viridiplantae</taxon>
        <taxon>Streptophyta</taxon>
        <taxon>Embryophyta</taxon>
        <taxon>Bryophyta</taxon>
        <taxon>Bryophytina</taxon>
        <taxon>Bryopsida</taxon>
        <taxon>Dicranidae</taxon>
        <taxon>Pseudoditrichales</taxon>
        <taxon>Ditrichaceae</taxon>
        <taxon>Ceratodon</taxon>
    </lineage>
</organism>
<name>A0A8T0GSQ1_CERPU</name>
<feature type="compositionally biased region" description="Low complexity" evidence="1">
    <location>
        <begin position="238"/>
        <end position="268"/>
    </location>
</feature>
<dbReference type="InterPro" id="IPR036378">
    <property type="entry name" value="FAS1_dom_sf"/>
</dbReference>
<dbReference type="InterPro" id="IPR000782">
    <property type="entry name" value="FAS1_domain"/>
</dbReference>
<dbReference type="PANTHER" id="PTHR33985">
    <property type="entry name" value="OS02G0491300 PROTEIN-RELATED"/>
    <property type="match status" value="1"/>
</dbReference>
<dbReference type="AlphaFoldDB" id="A0A8T0GSQ1"/>
<evidence type="ECO:0000313" key="4">
    <source>
        <dbReference type="EMBL" id="KAG0562701.1"/>
    </source>
</evidence>
<dbReference type="SUPFAM" id="SSF82153">
    <property type="entry name" value="FAS1 domain"/>
    <property type="match status" value="1"/>
</dbReference>
<comment type="caution">
    <text evidence="4">The sequence shown here is derived from an EMBL/GenBank/DDBJ whole genome shotgun (WGS) entry which is preliminary data.</text>
</comment>
<proteinExistence type="predicted"/>
<feature type="chain" id="PRO_5035875641" description="FAS1 domain-containing protein" evidence="2">
    <location>
        <begin position="36"/>
        <end position="295"/>
    </location>
</feature>
<dbReference type="SMART" id="SM00554">
    <property type="entry name" value="FAS1"/>
    <property type="match status" value="1"/>
</dbReference>